<organism evidence="3">
    <name type="scientific">freshwater metagenome</name>
    <dbReference type="NCBI Taxonomy" id="449393"/>
    <lineage>
        <taxon>unclassified sequences</taxon>
        <taxon>metagenomes</taxon>
        <taxon>ecological metagenomes</taxon>
    </lineage>
</organism>
<dbReference type="HAMAP" id="MF_00296">
    <property type="entry name" value="MetX_acyltransf"/>
    <property type="match status" value="1"/>
</dbReference>
<keyword evidence="1" id="KW-0808">Transferase</keyword>
<reference evidence="3" key="1">
    <citation type="submission" date="2020-05" db="EMBL/GenBank/DDBJ databases">
        <authorList>
            <person name="Chiriac C."/>
            <person name="Salcher M."/>
            <person name="Ghai R."/>
            <person name="Kavagutti S V."/>
        </authorList>
    </citation>
    <scope>NUCLEOTIDE SEQUENCE</scope>
</reference>
<dbReference type="EMBL" id="CAEZXK010000022">
    <property type="protein sequence ID" value="CAB4689844.1"/>
    <property type="molecule type" value="Genomic_DNA"/>
</dbReference>
<accession>A0A6J6NZI5</accession>
<gene>
    <name evidence="3" type="ORF">UFOPK2370_00880</name>
</gene>
<dbReference type="NCBIfam" id="NF001209">
    <property type="entry name" value="PRK00175.1"/>
    <property type="match status" value="1"/>
</dbReference>
<dbReference type="InterPro" id="IPR008220">
    <property type="entry name" value="HAT_MetX-like"/>
</dbReference>
<dbReference type="Gene3D" id="3.40.50.1820">
    <property type="entry name" value="alpha/beta hydrolase"/>
    <property type="match status" value="1"/>
</dbReference>
<dbReference type="InterPro" id="IPR029058">
    <property type="entry name" value="AB_hydrolase_fold"/>
</dbReference>
<dbReference type="Gene3D" id="1.10.1740.110">
    <property type="match status" value="1"/>
</dbReference>
<feature type="domain" description="AB hydrolase-1" evidence="2">
    <location>
        <begin position="77"/>
        <end position="385"/>
    </location>
</feature>
<dbReference type="GO" id="GO:0004414">
    <property type="term" value="F:homoserine O-acetyltransferase activity"/>
    <property type="evidence" value="ECO:0007669"/>
    <property type="project" value="TreeGrafter"/>
</dbReference>
<dbReference type="NCBIfam" id="TIGR01392">
    <property type="entry name" value="homoserO_Ac_trn"/>
    <property type="match status" value="1"/>
</dbReference>
<evidence type="ECO:0000313" key="3">
    <source>
        <dbReference type="EMBL" id="CAB4689844.1"/>
    </source>
</evidence>
<evidence type="ECO:0000259" key="2">
    <source>
        <dbReference type="Pfam" id="PF00561"/>
    </source>
</evidence>
<name>A0A6J6NZI5_9ZZZZ</name>
<sequence>MEFQSSEDSVPSAFITEELSRQLIGRPPATGAWRDGDPSGDRQFAAVGEVELENGRKLSSVRIAFESWGEPNADKSNAILVLHALTGDSHANGPASKTHPTEGWWNGIIGPGLAIDTDKWWVLAPNMLGGCQGSTGPSSLASNGIEYGSDFPFITIRDQVKTQKLFAEVIGVNKWAAVIGGSMGGMQALEWAIEHPQSVERLAVIAAPPVSSADHIALNSVQVEAVMTDPAFNNGHYYDAKPGFGPHRGLALARRMALLNYRSPNELNERFDRAWQSNVNPLGGSGRFAVESYLDFHGNKFTRRFDANSYITLVNAMNSHDIGRGRISVDEALKRIEATTLVVAISSDRLFPIEGQQIIAQGLAAKLVGDKLHVVDSAFGHDGFLIERDAVGPLLEQLLNS</sequence>
<dbReference type="Pfam" id="PF00561">
    <property type="entry name" value="Abhydrolase_1"/>
    <property type="match status" value="1"/>
</dbReference>
<dbReference type="InterPro" id="IPR000073">
    <property type="entry name" value="AB_hydrolase_1"/>
</dbReference>
<dbReference type="GO" id="GO:0009092">
    <property type="term" value="P:homoserine metabolic process"/>
    <property type="evidence" value="ECO:0007669"/>
    <property type="project" value="TreeGrafter"/>
</dbReference>
<dbReference type="AlphaFoldDB" id="A0A6J6NZI5"/>
<dbReference type="GO" id="GO:0009086">
    <property type="term" value="P:methionine biosynthetic process"/>
    <property type="evidence" value="ECO:0007669"/>
    <property type="project" value="TreeGrafter"/>
</dbReference>
<protein>
    <submittedName>
        <fullName evidence="3">Unannotated protein</fullName>
    </submittedName>
</protein>
<dbReference type="PANTHER" id="PTHR32268:SF11">
    <property type="entry name" value="HOMOSERINE O-ACETYLTRANSFERASE"/>
    <property type="match status" value="1"/>
</dbReference>
<evidence type="ECO:0000256" key="1">
    <source>
        <dbReference type="ARBA" id="ARBA00022679"/>
    </source>
</evidence>
<dbReference type="SUPFAM" id="SSF53474">
    <property type="entry name" value="alpha/beta-Hydrolases"/>
    <property type="match status" value="1"/>
</dbReference>
<dbReference type="PIRSF" id="PIRSF000443">
    <property type="entry name" value="Homoser_Ac_trans"/>
    <property type="match status" value="1"/>
</dbReference>
<dbReference type="PANTHER" id="PTHR32268">
    <property type="entry name" value="HOMOSERINE O-ACETYLTRANSFERASE"/>
    <property type="match status" value="1"/>
</dbReference>
<proteinExistence type="inferred from homology"/>